<reference evidence="1" key="1">
    <citation type="submission" date="2019-10" db="EMBL/GenBank/DDBJ databases">
        <authorList>
            <consortium name="DOE Joint Genome Institute"/>
            <person name="Kuo A."/>
            <person name="Miyauchi S."/>
            <person name="Kiss E."/>
            <person name="Drula E."/>
            <person name="Kohler A."/>
            <person name="Sanchez-Garcia M."/>
            <person name="Andreopoulos B."/>
            <person name="Barry K.W."/>
            <person name="Bonito G."/>
            <person name="Buee M."/>
            <person name="Carver A."/>
            <person name="Chen C."/>
            <person name="Cichocki N."/>
            <person name="Clum A."/>
            <person name="Culley D."/>
            <person name="Crous P.W."/>
            <person name="Fauchery L."/>
            <person name="Girlanda M."/>
            <person name="Hayes R."/>
            <person name="Keri Z."/>
            <person name="LaButti K."/>
            <person name="Lipzen A."/>
            <person name="Lombard V."/>
            <person name="Magnuson J."/>
            <person name="Maillard F."/>
            <person name="Morin E."/>
            <person name="Murat C."/>
            <person name="Nolan M."/>
            <person name="Ohm R."/>
            <person name="Pangilinan J."/>
            <person name="Pereira M."/>
            <person name="Perotto S."/>
            <person name="Peter M."/>
            <person name="Riley R."/>
            <person name="Sitrit Y."/>
            <person name="Stielow B."/>
            <person name="Szollosi G."/>
            <person name="Zifcakova L."/>
            <person name="Stursova M."/>
            <person name="Spatafora J.W."/>
            <person name="Tedersoo L."/>
            <person name="Vaario L.-M."/>
            <person name="Yamada A."/>
            <person name="Yan M."/>
            <person name="Wang P."/>
            <person name="Xu J."/>
            <person name="Bruns T."/>
            <person name="Baldrian P."/>
            <person name="Vilgalys R."/>
            <person name="Henrissat B."/>
            <person name="Grigoriev I.V."/>
            <person name="Hibbett D."/>
            <person name="Nagy L.G."/>
            <person name="Martin F.M."/>
        </authorList>
    </citation>
    <scope>NUCLEOTIDE SEQUENCE</scope>
    <source>
        <strain evidence="1">BED1</strain>
    </source>
</reference>
<reference evidence="1" key="2">
    <citation type="journal article" date="2020" name="Nat. Commun.">
        <title>Large-scale genome sequencing of mycorrhizal fungi provides insights into the early evolution of symbiotic traits.</title>
        <authorList>
            <person name="Miyauchi S."/>
            <person name="Kiss E."/>
            <person name="Kuo A."/>
            <person name="Drula E."/>
            <person name="Kohler A."/>
            <person name="Sanchez-Garcia M."/>
            <person name="Morin E."/>
            <person name="Andreopoulos B."/>
            <person name="Barry K.W."/>
            <person name="Bonito G."/>
            <person name="Buee M."/>
            <person name="Carver A."/>
            <person name="Chen C."/>
            <person name="Cichocki N."/>
            <person name="Clum A."/>
            <person name="Culley D."/>
            <person name="Crous P.W."/>
            <person name="Fauchery L."/>
            <person name="Girlanda M."/>
            <person name="Hayes R.D."/>
            <person name="Keri Z."/>
            <person name="LaButti K."/>
            <person name="Lipzen A."/>
            <person name="Lombard V."/>
            <person name="Magnuson J."/>
            <person name="Maillard F."/>
            <person name="Murat C."/>
            <person name="Nolan M."/>
            <person name="Ohm R.A."/>
            <person name="Pangilinan J."/>
            <person name="Pereira M.F."/>
            <person name="Perotto S."/>
            <person name="Peter M."/>
            <person name="Pfister S."/>
            <person name="Riley R."/>
            <person name="Sitrit Y."/>
            <person name="Stielow J.B."/>
            <person name="Szollosi G."/>
            <person name="Zifcakova L."/>
            <person name="Stursova M."/>
            <person name="Spatafora J.W."/>
            <person name="Tedersoo L."/>
            <person name="Vaario L.M."/>
            <person name="Yamada A."/>
            <person name="Yan M."/>
            <person name="Wang P."/>
            <person name="Xu J."/>
            <person name="Bruns T."/>
            <person name="Baldrian P."/>
            <person name="Vilgalys R."/>
            <person name="Dunand C."/>
            <person name="Henrissat B."/>
            <person name="Grigoriev I.V."/>
            <person name="Hibbett D."/>
            <person name="Nagy L.G."/>
            <person name="Martin F.M."/>
        </authorList>
    </citation>
    <scope>NUCLEOTIDE SEQUENCE</scope>
    <source>
        <strain evidence="1">BED1</strain>
    </source>
</reference>
<dbReference type="EMBL" id="WHUW01000003">
    <property type="protein sequence ID" value="KAF8448790.1"/>
    <property type="molecule type" value="Genomic_DNA"/>
</dbReference>
<gene>
    <name evidence="1" type="ORF">L210DRAFT_3523131</name>
</gene>
<protein>
    <submittedName>
        <fullName evidence="1">Uncharacterized protein</fullName>
    </submittedName>
</protein>
<keyword evidence="2" id="KW-1185">Reference proteome</keyword>
<dbReference type="AlphaFoldDB" id="A0AAD4C5T8"/>
<accession>A0AAD4C5T8</accession>
<dbReference type="Proteomes" id="UP001194468">
    <property type="component" value="Unassembled WGS sequence"/>
</dbReference>
<name>A0AAD4C5T8_BOLED</name>
<organism evidence="1 2">
    <name type="scientific">Boletus edulis BED1</name>
    <dbReference type="NCBI Taxonomy" id="1328754"/>
    <lineage>
        <taxon>Eukaryota</taxon>
        <taxon>Fungi</taxon>
        <taxon>Dikarya</taxon>
        <taxon>Basidiomycota</taxon>
        <taxon>Agaricomycotina</taxon>
        <taxon>Agaricomycetes</taxon>
        <taxon>Agaricomycetidae</taxon>
        <taxon>Boletales</taxon>
        <taxon>Boletineae</taxon>
        <taxon>Boletaceae</taxon>
        <taxon>Boletoideae</taxon>
        <taxon>Boletus</taxon>
    </lineage>
</organism>
<comment type="caution">
    <text evidence="1">The sequence shown here is derived from an EMBL/GenBank/DDBJ whole genome shotgun (WGS) entry which is preliminary data.</text>
</comment>
<proteinExistence type="predicted"/>
<evidence type="ECO:0000313" key="2">
    <source>
        <dbReference type="Proteomes" id="UP001194468"/>
    </source>
</evidence>
<evidence type="ECO:0000313" key="1">
    <source>
        <dbReference type="EMBL" id="KAF8448790.1"/>
    </source>
</evidence>
<sequence length="179" mass="20311">MRSAEQVLSLHVYRIGGFLGDDRIIKAQDKITDMYYLKGSRGDTQWQFTLHADGPNGAIICRVSSGYIGPPLICDVSPGSILVDITSERRPFHLERRRGTPEGTRWFRGPDDKDYHWRFSTHLWRDDMQCLNAEGEIMATYRATAMAISKDGELCIYPSGQFMINLLVATSLAMRTPNH</sequence>